<sequence>MEKKRRIIVKDILMAVDRCPHYPDLPGSVYIGLDCVDFLRGLGYEAIVMMVYRGFDRDMVNLVKAEMEVKGVQFLLDTIPLKVSQRSDGKLLHERHELTPLKIQTGKLFVARLNNGNKEQMDYDNVATTVFSPLEYGYVGFTEDEAINRFTEDKIEVYHTYYKLAGFITPKKNVENYYL</sequence>
<name>A0A5E4M6J0_9HEMI</name>
<dbReference type="InterPro" id="IPR046952">
    <property type="entry name" value="GSHR/TRXR-like"/>
</dbReference>
<reference evidence="7 8" key="1">
    <citation type="submission" date="2019-08" db="EMBL/GenBank/DDBJ databases">
        <authorList>
            <person name="Alioto T."/>
            <person name="Alioto T."/>
            <person name="Gomez Garrido J."/>
        </authorList>
    </citation>
    <scope>NUCLEOTIDE SEQUENCE [LARGE SCALE GENOMIC DNA]</scope>
</reference>
<organism evidence="7 8">
    <name type="scientific">Cinara cedri</name>
    <dbReference type="NCBI Taxonomy" id="506608"/>
    <lineage>
        <taxon>Eukaryota</taxon>
        <taxon>Metazoa</taxon>
        <taxon>Ecdysozoa</taxon>
        <taxon>Arthropoda</taxon>
        <taxon>Hexapoda</taxon>
        <taxon>Insecta</taxon>
        <taxon>Pterygota</taxon>
        <taxon>Neoptera</taxon>
        <taxon>Paraneoptera</taxon>
        <taxon>Hemiptera</taxon>
        <taxon>Sternorrhyncha</taxon>
        <taxon>Aphidomorpha</taxon>
        <taxon>Aphidoidea</taxon>
        <taxon>Aphididae</taxon>
        <taxon>Lachninae</taxon>
        <taxon>Cinara</taxon>
    </lineage>
</organism>
<dbReference type="GO" id="GO:0050660">
    <property type="term" value="F:flavin adenine dinucleotide binding"/>
    <property type="evidence" value="ECO:0007669"/>
    <property type="project" value="InterPro"/>
</dbReference>
<feature type="domain" description="Pyridine nucleotide-disulphide oxidoreductase N-terminal" evidence="6">
    <location>
        <begin position="27"/>
        <end position="89"/>
    </location>
</feature>
<dbReference type="GO" id="GO:0005739">
    <property type="term" value="C:mitochondrion"/>
    <property type="evidence" value="ECO:0007669"/>
    <property type="project" value="TreeGrafter"/>
</dbReference>
<comment type="similarity">
    <text evidence="2">Belongs to the class-I pyridine nucleotide-disulfide oxidoreductase family.</text>
</comment>
<evidence type="ECO:0000313" key="7">
    <source>
        <dbReference type="EMBL" id="VVC27770.1"/>
    </source>
</evidence>
<evidence type="ECO:0000256" key="3">
    <source>
        <dbReference type="ARBA" id="ARBA00023002"/>
    </source>
</evidence>
<gene>
    <name evidence="7" type="ORF">CINCED_3A000274</name>
</gene>
<evidence type="ECO:0000256" key="2">
    <source>
        <dbReference type="ARBA" id="ARBA00007532"/>
    </source>
</evidence>
<evidence type="ECO:0000256" key="1">
    <source>
        <dbReference type="ARBA" id="ARBA00001974"/>
    </source>
</evidence>
<dbReference type="EMBL" id="CABPRJ010000476">
    <property type="protein sequence ID" value="VVC27770.1"/>
    <property type="molecule type" value="Genomic_DNA"/>
</dbReference>
<protein>
    <submittedName>
        <fullName evidence="7">FAD/NAD-linked reductase, dimerisation domain,FAD/NAD(P)-binding domain</fullName>
    </submittedName>
</protein>
<evidence type="ECO:0000256" key="5">
    <source>
        <dbReference type="ARBA" id="ARBA00023284"/>
    </source>
</evidence>
<evidence type="ECO:0000256" key="4">
    <source>
        <dbReference type="ARBA" id="ARBA00023157"/>
    </source>
</evidence>
<dbReference type="GO" id="GO:0006749">
    <property type="term" value="P:glutathione metabolic process"/>
    <property type="evidence" value="ECO:0007669"/>
    <property type="project" value="TreeGrafter"/>
</dbReference>
<evidence type="ECO:0000313" key="8">
    <source>
        <dbReference type="Proteomes" id="UP000325440"/>
    </source>
</evidence>
<dbReference type="PANTHER" id="PTHR42737">
    <property type="entry name" value="GLUTATHIONE REDUCTASE"/>
    <property type="match status" value="1"/>
</dbReference>
<accession>A0A5E4M6J0</accession>
<keyword evidence="4" id="KW-1015">Disulfide bond</keyword>
<dbReference type="InterPro" id="IPR036188">
    <property type="entry name" value="FAD/NAD-bd_sf"/>
</dbReference>
<comment type="cofactor">
    <cofactor evidence="1">
        <name>FAD</name>
        <dbReference type="ChEBI" id="CHEBI:57692"/>
    </cofactor>
</comment>
<dbReference type="AlphaFoldDB" id="A0A5E4M6J0"/>
<dbReference type="InterPro" id="IPR016156">
    <property type="entry name" value="FAD/NAD-linked_Rdtase_dimer_sf"/>
</dbReference>
<dbReference type="GO" id="GO:0004362">
    <property type="term" value="F:glutathione-disulfide reductase (NADPH) activity"/>
    <property type="evidence" value="ECO:0007669"/>
    <property type="project" value="TreeGrafter"/>
</dbReference>
<dbReference type="GO" id="GO:0005829">
    <property type="term" value="C:cytosol"/>
    <property type="evidence" value="ECO:0007669"/>
    <property type="project" value="TreeGrafter"/>
</dbReference>
<dbReference type="InterPro" id="IPR039648">
    <property type="entry name" value="DHPH_N"/>
</dbReference>
<dbReference type="Pfam" id="PF00070">
    <property type="entry name" value="Pyr_redox"/>
    <property type="match status" value="1"/>
</dbReference>
<proteinExistence type="inferred from homology"/>
<dbReference type="PANTHER" id="PTHR42737:SF7">
    <property type="entry name" value="THIOREDOXIN-DISULFIDE REDUCTASE"/>
    <property type="match status" value="1"/>
</dbReference>
<dbReference type="SUPFAM" id="SSF55424">
    <property type="entry name" value="FAD/NAD-linked reductases, dimerisation (C-terminal) domain"/>
    <property type="match status" value="1"/>
</dbReference>
<dbReference type="Gene3D" id="3.30.390.30">
    <property type="match status" value="1"/>
</dbReference>
<dbReference type="Proteomes" id="UP000325440">
    <property type="component" value="Unassembled WGS sequence"/>
</dbReference>
<evidence type="ECO:0000259" key="6">
    <source>
        <dbReference type="Pfam" id="PF00070"/>
    </source>
</evidence>
<dbReference type="GO" id="GO:0034599">
    <property type="term" value="P:cellular response to oxidative stress"/>
    <property type="evidence" value="ECO:0007669"/>
    <property type="project" value="TreeGrafter"/>
</dbReference>
<dbReference type="Gene3D" id="3.50.50.60">
    <property type="entry name" value="FAD/NAD(P)-binding domain"/>
    <property type="match status" value="1"/>
</dbReference>
<dbReference type="SUPFAM" id="SSF51905">
    <property type="entry name" value="FAD/NAD(P)-binding domain"/>
    <property type="match status" value="1"/>
</dbReference>
<keyword evidence="3" id="KW-0560">Oxidoreductase</keyword>
<dbReference type="OrthoDB" id="5956163at2759"/>
<keyword evidence="5" id="KW-0676">Redox-active center</keyword>
<dbReference type="GO" id="GO:0045454">
    <property type="term" value="P:cell redox homeostasis"/>
    <property type="evidence" value="ECO:0007669"/>
    <property type="project" value="InterPro"/>
</dbReference>
<keyword evidence="8" id="KW-1185">Reference proteome</keyword>